<evidence type="ECO:0000313" key="2">
    <source>
        <dbReference type="Proteomes" id="UP001595692"/>
    </source>
</evidence>
<organism evidence="1 2">
    <name type="scientific">Pseudaeromonas sharmana</name>
    <dbReference type="NCBI Taxonomy" id="328412"/>
    <lineage>
        <taxon>Bacteria</taxon>
        <taxon>Pseudomonadati</taxon>
        <taxon>Pseudomonadota</taxon>
        <taxon>Gammaproteobacteria</taxon>
        <taxon>Aeromonadales</taxon>
        <taxon>Aeromonadaceae</taxon>
        <taxon>Pseudaeromonas</taxon>
    </lineage>
</organism>
<accession>A0ABV8CLW0</accession>
<name>A0ABV8CLW0_9GAMM</name>
<dbReference type="Proteomes" id="UP001595692">
    <property type="component" value="Unassembled WGS sequence"/>
</dbReference>
<sequence length="146" mass="16054">MPLTSAQHGYYRVEMRPPMLIVTIAEGINRELVEQYQDEVAQLIPQLAGAPWGVYLRIEGDVLMTPEATAALIETTRQHVALGRCATAIRLIHPGASALLHSFWSNIYLSSGIRCHFCASDNEAEHWLSTQISHAGEAAGIDSMAR</sequence>
<protein>
    <recommendedName>
        <fullName evidence="3">STAS/SEC14 domain-containing protein</fullName>
    </recommendedName>
</protein>
<keyword evidence="2" id="KW-1185">Reference proteome</keyword>
<evidence type="ECO:0008006" key="3">
    <source>
        <dbReference type="Google" id="ProtNLM"/>
    </source>
</evidence>
<reference evidence="2" key="1">
    <citation type="journal article" date="2019" name="Int. J. Syst. Evol. Microbiol.">
        <title>The Global Catalogue of Microorganisms (GCM) 10K type strain sequencing project: providing services to taxonomists for standard genome sequencing and annotation.</title>
        <authorList>
            <consortium name="The Broad Institute Genomics Platform"/>
            <consortium name="The Broad Institute Genome Sequencing Center for Infectious Disease"/>
            <person name="Wu L."/>
            <person name="Ma J."/>
        </authorList>
    </citation>
    <scope>NUCLEOTIDE SEQUENCE [LARGE SCALE GENOMIC DNA]</scope>
    <source>
        <strain evidence="2">CCUG 54939</strain>
    </source>
</reference>
<dbReference type="EMBL" id="JBHSAF010000005">
    <property type="protein sequence ID" value="MFC3913076.1"/>
    <property type="molecule type" value="Genomic_DNA"/>
</dbReference>
<evidence type="ECO:0000313" key="1">
    <source>
        <dbReference type="EMBL" id="MFC3913076.1"/>
    </source>
</evidence>
<proteinExistence type="predicted"/>
<dbReference type="RefSeq" id="WP_377151311.1">
    <property type="nucleotide sequence ID" value="NZ_JBHSAF010000005.1"/>
</dbReference>
<gene>
    <name evidence="1" type="ORF">ACFOSS_06290</name>
</gene>
<comment type="caution">
    <text evidence="1">The sequence shown here is derived from an EMBL/GenBank/DDBJ whole genome shotgun (WGS) entry which is preliminary data.</text>
</comment>